<reference evidence="1" key="2">
    <citation type="journal article" date="1995" name="Gene">
        <title>Genomic organization of the mycobacterial sigma gene cluster.</title>
        <authorList>
            <person name="Doukhan L."/>
            <person name="Predich M."/>
            <person name="Nair G."/>
            <person name="Dussurget O."/>
            <person name="Mandic-Mulec I."/>
            <person name="Cole S.T."/>
            <person name="Smith D.R."/>
            <person name="Smith I."/>
        </authorList>
    </citation>
    <scope>NUCLEOTIDE SEQUENCE</scope>
</reference>
<name>Q49677_MYCLR</name>
<proteinExistence type="predicted"/>
<organism evidence="1">
    <name type="scientific">Mycobacterium leprae</name>
    <dbReference type="NCBI Taxonomy" id="1769"/>
    <lineage>
        <taxon>Bacteria</taxon>
        <taxon>Bacillati</taxon>
        <taxon>Actinomycetota</taxon>
        <taxon>Actinomycetes</taxon>
        <taxon>Mycobacteriales</taxon>
        <taxon>Mycobacteriaceae</taxon>
        <taxon>Mycobacterium</taxon>
    </lineage>
</organism>
<evidence type="ECO:0000313" key="1">
    <source>
        <dbReference type="EMBL" id="AAA85931.1"/>
    </source>
</evidence>
<protein>
    <submittedName>
        <fullName evidence="1">B1308_C3_198</fullName>
    </submittedName>
</protein>
<accession>Q49677</accession>
<reference evidence="1" key="1">
    <citation type="submission" date="1994-03" db="EMBL/GenBank/DDBJ databases">
        <authorList>
            <person name="Robison K."/>
        </authorList>
    </citation>
    <scope>NUCLEOTIDE SEQUENCE</scope>
</reference>
<dbReference type="AlphaFoldDB" id="Q49677"/>
<sequence>MVPNLSVRKMTWLGIRRERGAPLSAVIAGSFHVVKVPLEIFAVAGPSIFNEVTPLM</sequence>
<dbReference type="EMBL" id="U00012">
    <property type="protein sequence ID" value="AAA85931.1"/>
    <property type="molecule type" value="Genomic_DNA"/>
</dbReference>